<keyword evidence="1" id="KW-0732">Signal</keyword>
<name>A0A1M5Z4I1_9FIRM</name>
<dbReference type="RefSeq" id="WP_073081132.1">
    <property type="nucleotide sequence ID" value="NZ_FQXV01000013.1"/>
</dbReference>
<evidence type="ECO:0000313" key="3">
    <source>
        <dbReference type="Proteomes" id="UP000183995"/>
    </source>
</evidence>
<dbReference type="PROSITE" id="PS51257">
    <property type="entry name" value="PROKAR_LIPOPROTEIN"/>
    <property type="match status" value="1"/>
</dbReference>
<feature type="chain" id="PRO_5039120422" description="Lipoprotein" evidence="1">
    <location>
        <begin position="22"/>
        <end position="209"/>
    </location>
</feature>
<dbReference type="OrthoDB" id="2475435at2"/>
<proteinExistence type="predicted"/>
<evidence type="ECO:0000256" key="1">
    <source>
        <dbReference type="SAM" id="SignalP"/>
    </source>
</evidence>
<dbReference type="AlphaFoldDB" id="A0A1M5Z4I1"/>
<reference evidence="2 3" key="1">
    <citation type="submission" date="2016-11" db="EMBL/GenBank/DDBJ databases">
        <authorList>
            <person name="Jaros S."/>
            <person name="Januszkiewicz K."/>
            <person name="Wedrychowicz H."/>
        </authorList>
    </citation>
    <scope>NUCLEOTIDE SEQUENCE [LARGE SCALE GENOMIC DNA]</scope>
    <source>
        <strain evidence="2 3">DSM 10068</strain>
    </source>
</reference>
<gene>
    <name evidence="2" type="ORF">SAMN02745823_03219</name>
</gene>
<keyword evidence="3" id="KW-1185">Reference proteome</keyword>
<protein>
    <recommendedName>
        <fullName evidence="4">Lipoprotein</fullName>
    </recommendedName>
</protein>
<dbReference type="Proteomes" id="UP000183995">
    <property type="component" value="Unassembled WGS sequence"/>
</dbReference>
<dbReference type="EMBL" id="FQXV01000013">
    <property type="protein sequence ID" value="SHI19165.1"/>
    <property type="molecule type" value="Genomic_DNA"/>
</dbReference>
<accession>A0A1M5Z4I1</accession>
<evidence type="ECO:0000313" key="2">
    <source>
        <dbReference type="EMBL" id="SHI19165.1"/>
    </source>
</evidence>
<organism evidence="2 3">
    <name type="scientific">Sporobacter termitidis DSM 10068</name>
    <dbReference type="NCBI Taxonomy" id="1123282"/>
    <lineage>
        <taxon>Bacteria</taxon>
        <taxon>Bacillati</taxon>
        <taxon>Bacillota</taxon>
        <taxon>Clostridia</taxon>
        <taxon>Eubacteriales</taxon>
        <taxon>Oscillospiraceae</taxon>
        <taxon>Sporobacter</taxon>
    </lineage>
</organism>
<feature type="signal peptide" evidence="1">
    <location>
        <begin position="1"/>
        <end position="21"/>
    </location>
</feature>
<evidence type="ECO:0008006" key="4">
    <source>
        <dbReference type="Google" id="ProtNLM"/>
    </source>
</evidence>
<sequence length="209" mass="23473">MPKRPHLLLTMCLLLLLTAGCGERGKSDSTPSGGTDYAATVNEEDMPSASSVQQLTEDCIGERYDKAENITYEDYKNADDIGYLAFSYDNDGAAYYGFTVAEQEGDRWKLYYFEDYPNDGEAPVAITQFIGTYPGVENMKLHITAGRVNDEHIRNIVLYYPKADIKVIYLDTDQRGFIDIKINSVDSLTKIDCKSSTGKIIYSRDFDKS</sequence>